<evidence type="ECO:0000256" key="6">
    <source>
        <dbReference type="ARBA" id="ARBA00023136"/>
    </source>
</evidence>
<gene>
    <name evidence="8" type="ORF">U472_05200</name>
</gene>
<keyword evidence="4 7" id="KW-0812">Transmembrane</keyword>
<feature type="transmembrane region" description="Helical" evidence="7">
    <location>
        <begin position="140"/>
        <end position="159"/>
    </location>
</feature>
<feature type="transmembrane region" description="Helical" evidence="7">
    <location>
        <begin position="110"/>
        <end position="128"/>
    </location>
</feature>
<dbReference type="AlphaFoldDB" id="A0A1C0A9A9"/>
<keyword evidence="5 7" id="KW-1133">Transmembrane helix</keyword>
<evidence type="ECO:0000313" key="8">
    <source>
        <dbReference type="EMBL" id="OCL26888.1"/>
    </source>
</evidence>
<dbReference type="InterPro" id="IPR005524">
    <property type="entry name" value="DUF318"/>
</dbReference>
<evidence type="ECO:0000313" key="9">
    <source>
        <dbReference type="Proteomes" id="UP000093514"/>
    </source>
</evidence>
<evidence type="ECO:0000256" key="7">
    <source>
        <dbReference type="SAM" id="Phobius"/>
    </source>
</evidence>
<keyword evidence="3" id="KW-1003">Cell membrane</keyword>
<comment type="caution">
    <text evidence="8">The sequence shown here is derived from an EMBL/GenBank/DDBJ whole genome shotgun (WGS) entry which is preliminary data.</text>
</comment>
<comment type="similarity">
    <text evidence="2">Belongs to the UPF0718 family.</text>
</comment>
<feature type="transmembrane region" description="Helical" evidence="7">
    <location>
        <begin position="6"/>
        <end position="25"/>
    </location>
</feature>
<evidence type="ECO:0000256" key="3">
    <source>
        <dbReference type="ARBA" id="ARBA00022475"/>
    </source>
</evidence>
<feature type="transmembrane region" description="Helical" evidence="7">
    <location>
        <begin position="78"/>
        <end position="98"/>
    </location>
</feature>
<accession>A0A1C0A9A9</accession>
<dbReference type="Proteomes" id="UP000093514">
    <property type="component" value="Unassembled WGS sequence"/>
</dbReference>
<evidence type="ECO:0000256" key="5">
    <source>
        <dbReference type="ARBA" id="ARBA00022989"/>
    </source>
</evidence>
<dbReference type="GO" id="GO:0005886">
    <property type="term" value="C:plasma membrane"/>
    <property type="evidence" value="ECO:0007669"/>
    <property type="project" value="UniProtKB-SubCell"/>
</dbReference>
<dbReference type="Pfam" id="PF03773">
    <property type="entry name" value="ArsP_1"/>
    <property type="match status" value="1"/>
</dbReference>
<evidence type="ECO:0000256" key="2">
    <source>
        <dbReference type="ARBA" id="ARBA00006386"/>
    </source>
</evidence>
<dbReference type="RefSeq" id="WP_068716217.1">
    <property type="nucleotide sequence ID" value="NZ_LWDV01000008.1"/>
</dbReference>
<reference evidence="8 9" key="2">
    <citation type="submission" date="2016-08" db="EMBL/GenBank/DDBJ databases">
        <title>Orenia metallireducens sp. nov. strain Z6, a Novel Metal-reducing Firmicute from the Deep Subsurface.</title>
        <authorList>
            <person name="Maxim B.I."/>
            <person name="Kenneth K."/>
            <person name="Flynn T.M."/>
            <person name="Oloughlin E.J."/>
            <person name="Locke R.A."/>
            <person name="Weber J.R."/>
            <person name="Egan S.M."/>
            <person name="Mackie R.I."/>
            <person name="Cann I.K."/>
        </authorList>
    </citation>
    <scope>NUCLEOTIDE SEQUENCE [LARGE SCALE GENOMIC DNA]</scope>
    <source>
        <strain evidence="8 9">Z6</strain>
    </source>
</reference>
<protein>
    <recommendedName>
        <fullName evidence="10">Permease</fullName>
    </recommendedName>
</protein>
<evidence type="ECO:0000256" key="4">
    <source>
        <dbReference type="ARBA" id="ARBA00022692"/>
    </source>
</evidence>
<organism evidence="8 9">
    <name type="scientific">Orenia metallireducens</name>
    <dbReference type="NCBI Taxonomy" id="1413210"/>
    <lineage>
        <taxon>Bacteria</taxon>
        <taxon>Bacillati</taxon>
        <taxon>Bacillota</taxon>
        <taxon>Clostridia</taxon>
        <taxon>Halanaerobiales</taxon>
        <taxon>Halobacteroidaceae</taxon>
        <taxon>Orenia</taxon>
    </lineage>
</organism>
<keyword evidence="9" id="KW-1185">Reference proteome</keyword>
<name>A0A1C0A9A9_9FIRM</name>
<sequence length="176" mass="19909">MNLNNLKKYGLFMLFIVFVLLSFIFNYNVGEGIYDNFLQFTLTMVKFLPAVFILIGLFDTWVDREVIERHLGNQSNHLAFIWAILLSGTTVGGLYVAFPVAHSLLKKGASLRIIFTYIGAAAICRIPMTLFEASYVGIKFTLIRLLTSIPLIIISSILLEKYLKGRGYQIIDELTS</sequence>
<proteinExistence type="inferred from homology"/>
<keyword evidence="6 7" id="KW-0472">Membrane</keyword>
<dbReference type="OrthoDB" id="9798408at2"/>
<evidence type="ECO:0008006" key="10">
    <source>
        <dbReference type="Google" id="ProtNLM"/>
    </source>
</evidence>
<feature type="transmembrane region" description="Helical" evidence="7">
    <location>
        <begin position="37"/>
        <end position="58"/>
    </location>
</feature>
<comment type="subcellular location">
    <subcellularLocation>
        <location evidence="1">Cell membrane</location>
        <topology evidence="1">Multi-pass membrane protein</topology>
    </subcellularLocation>
</comment>
<evidence type="ECO:0000256" key="1">
    <source>
        <dbReference type="ARBA" id="ARBA00004651"/>
    </source>
</evidence>
<reference evidence="9" key="1">
    <citation type="submission" date="2016-07" db="EMBL/GenBank/DDBJ databases">
        <authorList>
            <person name="Florea S."/>
            <person name="Webb J.S."/>
            <person name="Jaromczyk J."/>
            <person name="Schardl C.L."/>
        </authorList>
    </citation>
    <scope>NUCLEOTIDE SEQUENCE [LARGE SCALE GENOMIC DNA]</scope>
    <source>
        <strain evidence="9">Z6</strain>
    </source>
</reference>
<dbReference type="EMBL" id="LWDV01000008">
    <property type="protein sequence ID" value="OCL26888.1"/>
    <property type="molecule type" value="Genomic_DNA"/>
</dbReference>